<dbReference type="EMBL" id="QMEC01000050">
    <property type="protein sequence ID" value="NMF63914.1"/>
    <property type="molecule type" value="Genomic_DNA"/>
</dbReference>
<gene>
    <name evidence="2" type="ORF">DP115_14505</name>
</gene>
<sequence>MSYVSVLKNIPEFLSQPTGIAVLASLGIHSAIAFLLPIVPMNSSKPKQEPSLKSSVGLVELSQSEKNRLPQPGVPQLSLQPPAPALLPQVPSPKFANQSIPSLPPLPPSRSSTPLILPPLPSKTNNIAIASLPKSQSLPILSKKDLQPDPSLSAKVKPLPRYVEPDPSLSAKVKPLPRYPEEKVQLGEAKPLASSRTPYNVPPIQAANIAQEQELLNTSAPVSPDQMPPSGDVSTVTQTTQSGSEVLQGGNNQPLVTPVVQSPQVGNNNIALAGQNLPQLQQGSNLQAPELPPLAIARSLSTPSTPKTFPQRLAEAKQQYPNLETKQPIAETVNGKTAQQGNVEGDLVVNREGQVESIDFRNNTVSPELKTSARQYLREYFQKNPVQANGKPKLYPFNISFKPNSNISKIPASELSTSSRVNQTQPATSAAQRSLIQRLRSVPVTLLPSKEPQKIEMTQGLRPDRVNLQPSKQPQKVNLPQGSSSSSTNQQLSQNQTQSAPQANLEQQTSRRRRVVVMQNTPAPQTNQEKQTSQQQVVVRQSASSLQTDKQQQTSQPSQQRVVIRQSTSSPQANLKQTSEQEVTSNQASASGQNSQKLLQQLRQIRDTRQGGNQEK</sequence>
<feature type="compositionally biased region" description="Low complexity" evidence="1">
    <location>
        <begin position="585"/>
        <end position="596"/>
    </location>
</feature>
<keyword evidence="3" id="KW-1185">Reference proteome</keyword>
<feature type="compositionally biased region" description="Polar residues" evidence="1">
    <location>
        <begin position="249"/>
        <end position="261"/>
    </location>
</feature>
<feature type="region of interest" description="Disordered" evidence="1">
    <location>
        <begin position="412"/>
        <end position="432"/>
    </location>
</feature>
<organism evidence="2 3">
    <name type="scientific">Brasilonema octagenarum UFV-OR1</name>
    <dbReference type="NCBI Taxonomy" id="417115"/>
    <lineage>
        <taxon>Bacteria</taxon>
        <taxon>Bacillati</taxon>
        <taxon>Cyanobacteriota</taxon>
        <taxon>Cyanophyceae</taxon>
        <taxon>Nostocales</taxon>
        <taxon>Scytonemataceae</taxon>
        <taxon>Brasilonema</taxon>
        <taxon>Octagenarum group</taxon>
    </lineage>
</organism>
<dbReference type="Proteomes" id="UP000762253">
    <property type="component" value="Unassembled WGS sequence"/>
</dbReference>
<accession>A0ABX1MAC8</accession>
<proteinExistence type="predicted"/>
<dbReference type="RefSeq" id="WP_169265502.1">
    <property type="nucleotide sequence ID" value="NZ_QMEC01000050.1"/>
</dbReference>
<evidence type="ECO:0008006" key="4">
    <source>
        <dbReference type="Google" id="ProtNLM"/>
    </source>
</evidence>
<reference evidence="2 3" key="1">
    <citation type="submission" date="2018-06" db="EMBL/GenBank/DDBJ databases">
        <title>Comparative genomics of Brasilonema spp. strains.</title>
        <authorList>
            <person name="Alvarenga D.O."/>
            <person name="Fiore M.F."/>
            <person name="Varani A.M."/>
        </authorList>
    </citation>
    <scope>NUCLEOTIDE SEQUENCE [LARGE SCALE GENOMIC DNA]</scope>
    <source>
        <strain evidence="2 3">UFV-OR1</strain>
    </source>
</reference>
<evidence type="ECO:0000313" key="3">
    <source>
        <dbReference type="Proteomes" id="UP000762253"/>
    </source>
</evidence>
<feature type="compositionally biased region" description="Polar residues" evidence="1">
    <location>
        <begin position="468"/>
        <end position="478"/>
    </location>
</feature>
<feature type="region of interest" description="Disordered" evidence="1">
    <location>
        <begin position="447"/>
        <end position="616"/>
    </location>
</feature>
<feature type="compositionally biased region" description="Low complexity" evidence="1">
    <location>
        <begin position="74"/>
        <end position="93"/>
    </location>
</feature>
<feature type="compositionally biased region" description="Polar residues" evidence="1">
    <location>
        <begin position="565"/>
        <end position="584"/>
    </location>
</feature>
<feature type="compositionally biased region" description="Polar residues" evidence="1">
    <location>
        <begin position="518"/>
        <end position="533"/>
    </location>
</feature>
<feature type="region of interest" description="Disordered" evidence="1">
    <location>
        <begin position="64"/>
        <end position="112"/>
    </location>
</feature>
<feature type="compositionally biased region" description="Basic and acidic residues" evidence="1">
    <location>
        <begin position="604"/>
        <end position="616"/>
    </location>
</feature>
<feature type="compositionally biased region" description="Low complexity" evidence="1">
    <location>
        <begin position="479"/>
        <end position="502"/>
    </location>
</feature>
<feature type="region of interest" description="Disordered" evidence="1">
    <location>
        <begin position="140"/>
        <end position="159"/>
    </location>
</feature>
<feature type="compositionally biased region" description="Low complexity" evidence="1">
    <location>
        <begin position="230"/>
        <end position="244"/>
    </location>
</feature>
<feature type="compositionally biased region" description="Low complexity" evidence="1">
    <location>
        <begin position="534"/>
        <end position="560"/>
    </location>
</feature>
<evidence type="ECO:0000313" key="2">
    <source>
        <dbReference type="EMBL" id="NMF63914.1"/>
    </source>
</evidence>
<protein>
    <recommendedName>
        <fullName evidence="4">TonB C-terminal domain-containing protein</fullName>
    </recommendedName>
</protein>
<name>A0ABX1MAC8_9CYAN</name>
<evidence type="ECO:0000256" key="1">
    <source>
        <dbReference type="SAM" id="MobiDB-lite"/>
    </source>
</evidence>
<feature type="region of interest" description="Disordered" evidence="1">
    <location>
        <begin position="219"/>
        <end position="261"/>
    </location>
</feature>
<comment type="caution">
    <text evidence="2">The sequence shown here is derived from an EMBL/GenBank/DDBJ whole genome shotgun (WGS) entry which is preliminary data.</text>
</comment>